<gene>
    <name evidence="9" type="primary">vacB</name>
    <name evidence="7" type="synonym">rnr</name>
    <name evidence="9" type="ordered locus">MARTH_orf396</name>
</gene>
<evidence type="ECO:0000313" key="9">
    <source>
        <dbReference type="EMBL" id="ACF07261.1"/>
    </source>
</evidence>
<dbReference type="InterPro" id="IPR003029">
    <property type="entry name" value="S1_domain"/>
</dbReference>
<comment type="function">
    <text evidence="7">3'-5' exoribonuclease that releases 5'-nucleoside monophosphates and is involved in maturation of structured RNAs.</text>
</comment>
<proteinExistence type="inferred from homology"/>
<dbReference type="InterPro" id="IPR050180">
    <property type="entry name" value="RNR_Ribonuclease"/>
</dbReference>
<dbReference type="InterPro" id="IPR011805">
    <property type="entry name" value="RNase_R"/>
</dbReference>
<dbReference type="EMBL" id="CP001047">
    <property type="protein sequence ID" value="ACF07261.1"/>
    <property type="molecule type" value="Genomic_DNA"/>
</dbReference>
<sequence>MFPKKRFNNKPNTINIKEEDVLNLIKKFKTLSFLKIAKELKLKSCDNHYLTKFLYSLLDANKIDKTKNGDFYLLNYVCEVENQISITNKRLGFIDLDNALETNNDENKCSAFVAPFQLKNVLDKDLVQAKIYSYQDENNKTLYKGVISNVIKHNCKNIIGFIEFKENRPIFNAFDERNKANFFFINTSNFPKIIKSTDLVKCIILEPNAKSVAIAFDSIITNLNDKNYVIKKIMAANDVKGGFGLEVLEKAATIPQEIIPEDYDNRVDLTSLLTVTIDGLDTKDFDDAISCSKLENGNYKLFIHIADVSHYVKEGDAIDKEALERGTSIYLPDKVIPMLPFALSNGICSLNPNVIRACLTLELELDNHGKNVSSKVYASLIKSDYRLTYNEVNDFFNQKIEVPNEINNLLSRAREISKILRAKKIKDGYVDFEIEEPKIIMEDNDIKDIVIRKDGEAEKLIEDFMVRANETIAEMMKELKIPSIYRIHDKPETLKLSALQELLGFVGMKNIQVPFDGSPKSFEIMVNKIKAIKLDDYLKMALLRTMQKAQYSSNNIGHFGLASSAYSHFTSPIRRYPDLLLHRLIRKYILNGKFDPKNYEKVKDEIEAIAQMNSEAEKTAMTVERSVVDVMKSKFFEKFINKTFVAQLVSIEKFGAFFNIEEYQASVLIRFEDDEDGLIKISSYEAKGKSKTLKVGSEYKIAITSIDHEKGNINAKLV</sequence>
<dbReference type="STRING" id="243272.MARTH_orf396"/>
<keyword evidence="3 7" id="KW-0540">Nuclease</keyword>
<reference evidence="9 10" key="1">
    <citation type="journal article" date="2008" name="Infect. Immun.">
        <title>Genome of Mycoplasma arthritidis.</title>
        <authorList>
            <person name="Dybvig K."/>
            <person name="Zuhua C."/>
            <person name="Lao P."/>
            <person name="Jordan D.S."/>
            <person name="French C.T."/>
            <person name="Tu A.H."/>
            <person name="Loraine A.E."/>
        </authorList>
    </citation>
    <scope>NUCLEOTIDE SEQUENCE [LARGE SCALE GENOMIC DNA]</scope>
    <source>
        <strain evidence="9 10">158L3-1</strain>
    </source>
</reference>
<name>B3PMK9_META1</name>
<dbReference type="GO" id="GO:0006402">
    <property type="term" value="P:mRNA catabolic process"/>
    <property type="evidence" value="ECO:0007669"/>
    <property type="project" value="TreeGrafter"/>
</dbReference>
<keyword evidence="4 7" id="KW-0378">Hydrolase</keyword>
<dbReference type="InterPro" id="IPR004476">
    <property type="entry name" value="RNase_II/RNase_R"/>
</dbReference>
<comment type="subcellular location">
    <subcellularLocation>
        <location evidence="7">Cytoplasm</location>
    </subcellularLocation>
</comment>
<evidence type="ECO:0000256" key="3">
    <source>
        <dbReference type="ARBA" id="ARBA00022722"/>
    </source>
</evidence>
<accession>B3PMK9</accession>
<dbReference type="InterPro" id="IPR012340">
    <property type="entry name" value="NA-bd_OB-fold"/>
</dbReference>
<dbReference type="RefSeq" id="WP_012498218.1">
    <property type="nucleotide sequence ID" value="NC_011025.1"/>
</dbReference>
<keyword evidence="6 7" id="KW-0694">RNA-binding</keyword>
<dbReference type="GO" id="GO:0005829">
    <property type="term" value="C:cytosol"/>
    <property type="evidence" value="ECO:0007669"/>
    <property type="project" value="TreeGrafter"/>
</dbReference>
<feature type="domain" description="S1 motif" evidence="8">
    <location>
        <begin position="641"/>
        <end position="718"/>
    </location>
</feature>
<dbReference type="KEGG" id="mat:MARTH_orf396"/>
<dbReference type="Pfam" id="PF00773">
    <property type="entry name" value="RNB"/>
    <property type="match status" value="1"/>
</dbReference>
<dbReference type="InterPro" id="IPR001900">
    <property type="entry name" value="RNase_II/R"/>
</dbReference>
<dbReference type="SUPFAM" id="SSF50249">
    <property type="entry name" value="Nucleic acid-binding proteins"/>
    <property type="match status" value="1"/>
</dbReference>
<evidence type="ECO:0000256" key="4">
    <source>
        <dbReference type="ARBA" id="ARBA00022801"/>
    </source>
</evidence>
<dbReference type="NCBIfam" id="TIGR02063">
    <property type="entry name" value="RNase_R"/>
    <property type="match status" value="1"/>
</dbReference>
<comment type="catalytic activity">
    <reaction evidence="1 7">
        <text>Exonucleolytic cleavage in the 3'- to 5'-direction to yield nucleoside 5'-phosphates.</text>
        <dbReference type="EC" id="3.1.13.1"/>
    </reaction>
</comment>
<dbReference type="PROSITE" id="PS01175">
    <property type="entry name" value="RIBONUCLEASE_II"/>
    <property type="match status" value="1"/>
</dbReference>
<comment type="similarity">
    <text evidence="7">Belongs to the RNR ribonuclease family. RNase R subfamily.</text>
</comment>
<protein>
    <recommendedName>
        <fullName evidence="7">Ribonuclease R</fullName>
        <shortName evidence="7">RNase R</shortName>
        <ecNumber evidence="7">3.1.13.1</ecNumber>
    </recommendedName>
</protein>
<evidence type="ECO:0000256" key="6">
    <source>
        <dbReference type="ARBA" id="ARBA00022884"/>
    </source>
</evidence>
<dbReference type="PANTHER" id="PTHR23355">
    <property type="entry name" value="RIBONUCLEASE"/>
    <property type="match status" value="1"/>
</dbReference>
<keyword evidence="2 7" id="KW-0963">Cytoplasm</keyword>
<evidence type="ECO:0000256" key="2">
    <source>
        <dbReference type="ARBA" id="ARBA00022490"/>
    </source>
</evidence>
<keyword evidence="5 7" id="KW-0269">Exonuclease</keyword>
<dbReference type="GO" id="GO:0008859">
    <property type="term" value="F:exoribonuclease II activity"/>
    <property type="evidence" value="ECO:0007669"/>
    <property type="project" value="UniProtKB-UniRule"/>
</dbReference>
<dbReference type="PROSITE" id="PS50126">
    <property type="entry name" value="S1"/>
    <property type="match status" value="1"/>
</dbReference>
<evidence type="ECO:0000256" key="5">
    <source>
        <dbReference type="ARBA" id="ARBA00022839"/>
    </source>
</evidence>
<dbReference type="EC" id="3.1.13.1" evidence="7"/>
<dbReference type="GO" id="GO:0003723">
    <property type="term" value="F:RNA binding"/>
    <property type="evidence" value="ECO:0007669"/>
    <property type="project" value="UniProtKB-UniRule"/>
</dbReference>
<evidence type="ECO:0000256" key="1">
    <source>
        <dbReference type="ARBA" id="ARBA00001849"/>
    </source>
</evidence>
<dbReference type="SMART" id="SM00955">
    <property type="entry name" value="RNB"/>
    <property type="match status" value="1"/>
</dbReference>
<dbReference type="HAMAP" id="MF_01895">
    <property type="entry name" value="RNase_R"/>
    <property type="match status" value="1"/>
</dbReference>
<evidence type="ECO:0000313" key="10">
    <source>
        <dbReference type="Proteomes" id="UP000008812"/>
    </source>
</evidence>
<dbReference type="Proteomes" id="UP000008812">
    <property type="component" value="Chromosome"/>
</dbReference>
<dbReference type="InterPro" id="IPR022966">
    <property type="entry name" value="RNase_II/R_CS"/>
</dbReference>
<dbReference type="HOGENOM" id="CLU_002333_4_1_14"/>
<dbReference type="NCBIfam" id="TIGR00358">
    <property type="entry name" value="3_prime_RNase"/>
    <property type="match status" value="1"/>
</dbReference>
<keyword evidence="10" id="KW-1185">Reference proteome</keyword>
<evidence type="ECO:0000259" key="8">
    <source>
        <dbReference type="PROSITE" id="PS50126"/>
    </source>
</evidence>
<dbReference type="Gene3D" id="2.40.50.140">
    <property type="entry name" value="Nucleic acid-binding proteins"/>
    <property type="match status" value="1"/>
</dbReference>
<dbReference type="eggNOG" id="COG0557">
    <property type="taxonomic scope" value="Bacteria"/>
</dbReference>
<dbReference type="AlphaFoldDB" id="B3PMK9"/>
<dbReference type="PANTHER" id="PTHR23355:SF9">
    <property type="entry name" value="DIS3-LIKE EXONUCLEASE 2"/>
    <property type="match status" value="1"/>
</dbReference>
<organism evidence="9 10">
    <name type="scientific">Metamycoplasma arthritidis (strain 158L3-1)</name>
    <name type="common">Mycoplasma arthritidis</name>
    <dbReference type="NCBI Taxonomy" id="243272"/>
    <lineage>
        <taxon>Bacteria</taxon>
        <taxon>Bacillati</taxon>
        <taxon>Mycoplasmatota</taxon>
        <taxon>Mycoplasmoidales</taxon>
        <taxon>Metamycoplasmataceae</taxon>
        <taxon>Metamycoplasma</taxon>
    </lineage>
</organism>
<evidence type="ECO:0000256" key="7">
    <source>
        <dbReference type="HAMAP-Rule" id="MF_01895"/>
    </source>
</evidence>